<keyword evidence="10 11" id="KW-0998">Cell outer membrane</keyword>
<dbReference type="InterPro" id="IPR011276">
    <property type="entry name" value="TonB_haem/Hb_rcpt"/>
</dbReference>
<proteinExistence type="inferred from homology"/>
<keyword evidence="7 13" id="KW-0798">TonB box</keyword>
<dbReference type="Proteomes" id="UP000298588">
    <property type="component" value="Chromosome"/>
</dbReference>
<evidence type="ECO:0000256" key="7">
    <source>
        <dbReference type="ARBA" id="ARBA00023077"/>
    </source>
</evidence>
<dbReference type="GO" id="GO:0044718">
    <property type="term" value="P:siderophore transmembrane transport"/>
    <property type="evidence" value="ECO:0007669"/>
    <property type="project" value="TreeGrafter"/>
</dbReference>
<evidence type="ECO:0000256" key="9">
    <source>
        <dbReference type="ARBA" id="ARBA00023170"/>
    </source>
</evidence>
<feature type="chain" id="PRO_5020179377" evidence="14">
    <location>
        <begin position="29"/>
        <end position="731"/>
    </location>
</feature>
<evidence type="ECO:0000256" key="12">
    <source>
        <dbReference type="PROSITE-ProRule" id="PRU10144"/>
    </source>
</evidence>
<dbReference type="NCBIfam" id="TIGR01785">
    <property type="entry name" value="TonB-hemin"/>
    <property type="match status" value="1"/>
</dbReference>
<evidence type="ECO:0000259" key="16">
    <source>
        <dbReference type="Pfam" id="PF07715"/>
    </source>
</evidence>
<dbReference type="InterPro" id="IPR039426">
    <property type="entry name" value="TonB-dep_rcpt-like"/>
</dbReference>
<dbReference type="NCBIfam" id="TIGR01786">
    <property type="entry name" value="TonB-hemlactrns"/>
    <property type="match status" value="1"/>
</dbReference>
<dbReference type="AlphaFoldDB" id="A0A4D7QJX5"/>
<dbReference type="GO" id="GO:0015344">
    <property type="term" value="F:siderophore uptake transmembrane transporter activity"/>
    <property type="evidence" value="ECO:0007669"/>
    <property type="project" value="TreeGrafter"/>
</dbReference>
<evidence type="ECO:0000256" key="5">
    <source>
        <dbReference type="ARBA" id="ARBA00022692"/>
    </source>
</evidence>
<dbReference type="EMBL" id="CP039865">
    <property type="protein sequence ID" value="QCK86931.1"/>
    <property type="molecule type" value="Genomic_DNA"/>
</dbReference>
<dbReference type="PANTHER" id="PTHR30069:SF29">
    <property type="entry name" value="HEMOGLOBIN AND HEMOGLOBIN-HAPTOGLOBIN-BINDING PROTEIN 1-RELATED"/>
    <property type="match status" value="1"/>
</dbReference>
<dbReference type="GO" id="GO:0015232">
    <property type="term" value="F:heme transmembrane transporter activity"/>
    <property type="evidence" value="ECO:0007669"/>
    <property type="project" value="InterPro"/>
</dbReference>
<keyword evidence="18" id="KW-1185">Reference proteome</keyword>
<evidence type="ECO:0000256" key="11">
    <source>
        <dbReference type="PROSITE-ProRule" id="PRU01360"/>
    </source>
</evidence>
<dbReference type="Gene3D" id="2.170.130.10">
    <property type="entry name" value="TonB-dependent receptor, plug domain"/>
    <property type="match status" value="1"/>
</dbReference>
<dbReference type="Gene3D" id="2.40.170.20">
    <property type="entry name" value="TonB-dependent receptor, beta-barrel domain"/>
    <property type="match status" value="1"/>
</dbReference>
<organism evidence="17 18">
    <name type="scientific">Phreatobacter aquaticus</name>
    <dbReference type="NCBI Taxonomy" id="2570229"/>
    <lineage>
        <taxon>Bacteria</taxon>
        <taxon>Pseudomonadati</taxon>
        <taxon>Pseudomonadota</taxon>
        <taxon>Alphaproteobacteria</taxon>
        <taxon>Hyphomicrobiales</taxon>
        <taxon>Phreatobacteraceae</taxon>
        <taxon>Phreatobacter</taxon>
    </lineage>
</organism>
<comment type="similarity">
    <text evidence="2 11 13">Belongs to the TonB-dependent receptor family.</text>
</comment>
<accession>A0A4D7QJX5</accession>
<dbReference type="InterPro" id="IPR010917">
    <property type="entry name" value="TonB_rcpt_CS"/>
</dbReference>
<dbReference type="Pfam" id="PF00593">
    <property type="entry name" value="TonB_dep_Rec_b-barrel"/>
    <property type="match status" value="1"/>
</dbReference>
<keyword evidence="4 11" id="KW-1134">Transmembrane beta strand</keyword>
<dbReference type="PROSITE" id="PS52016">
    <property type="entry name" value="TONB_DEPENDENT_REC_3"/>
    <property type="match status" value="1"/>
</dbReference>
<keyword evidence="5 11" id="KW-0812">Transmembrane</keyword>
<evidence type="ECO:0000256" key="2">
    <source>
        <dbReference type="ARBA" id="ARBA00009810"/>
    </source>
</evidence>
<keyword evidence="8 11" id="KW-0472">Membrane</keyword>
<dbReference type="GO" id="GO:0009279">
    <property type="term" value="C:cell outer membrane"/>
    <property type="evidence" value="ECO:0007669"/>
    <property type="project" value="UniProtKB-SubCell"/>
</dbReference>
<feature type="short sequence motif" description="TonB C-terminal box" evidence="12">
    <location>
        <begin position="714"/>
        <end position="731"/>
    </location>
</feature>
<evidence type="ECO:0000313" key="18">
    <source>
        <dbReference type="Proteomes" id="UP000298588"/>
    </source>
</evidence>
<keyword evidence="9 17" id="KW-0675">Receptor</keyword>
<reference evidence="17 18" key="1">
    <citation type="submission" date="2019-04" db="EMBL/GenBank/DDBJ databases">
        <title>Phreatobacter aquaticus sp. nov.</title>
        <authorList>
            <person name="Choi A."/>
            <person name="Baek K."/>
        </authorList>
    </citation>
    <scope>NUCLEOTIDE SEQUENCE [LARGE SCALE GENOMIC DNA]</scope>
    <source>
        <strain evidence="17 18">NMCR1094</strain>
    </source>
</reference>
<dbReference type="InterPro" id="IPR000531">
    <property type="entry name" value="Beta-barrel_TonB"/>
</dbReference>
<dbReference type="KEGG" id="paqt:E8L99_14785"/>
<evidence type="ECO:0000256" key="3">
    <source>
        <dbReference type="ARBA" id="ARBA00022448"/>
    </source>
</evidence>
<feature type="signal peptide" evidence="14">
    <location>
        <begin position="1"/>
        <end position="28"/>
    </location>
</feature>
<evidence type="ECO:0000256" key="14">
    <source>
        <dbReference type="SAM" id="SignalP"/>
    </source>
</evidence>
<keyword evidence="6 14" id="KW-0732">Signal</keyword>
<sequence>MALLSFRAPLMASVSLLVLAATMAGAHAQTPPPVATPTATGVASAVDEITVSAERTPSTIYNSTGTVTVITDREIDRQQIQGPRDIPRTEPGISVSNSPTRAGAGNFYIRGIGDNRVRLEVDGVRVPDYPGSNAGAGLYTRDFLDYDSLKRVEIIRGPASALYGSDAIGGVVSFVTKDPGDYLREVGRDWYAGTKLSYSGIDNSFSETFTGAARKGAFEFLFQYTRRDGHEVGINARGRSPNPQNYQQNNILSKLVYETPDSGRWRLTTELLWRATNTNMRTDLSSAVGSSTANDTNHRFRVSLDWTQQLAWRIADEVKTMVYFTNLDRQEHQDQLRTSTNRIRRSDFDFRQTIFGGDVQFSARRQFAGLEHHFVYGASADFTQTSRPRYRAEYNATTGAFITSTVAGDTFPNKNFPDTATTQAAAYLQDTISWGAFRFIPAIRFDYYHLSPRPDAAFYSSNSAGYTIGDKTSFAVSPKFGLTYDLTENFRVFGQYSRGFRAPPYDNANFAYTNTAQFYEILPNFNLRPETSDGFEAGLRGRFSNGSSFQLAGFYNLYHDFINTVTVGTSVGGLTQFQYQNLSSVKIWGFEARGEWRVTPEWSVLGAMAYARGTDQTTGAALDTVDPLTGTASIRYTDPNGWMVEGRARGALSKTLVSSSTVFKPGAYATFDILGSYEINKNITVRAQVLNIFNASYFNAVDVMGLAANNANLELFRAPGRSASVSLSAKF</sequence>
<gene>
    <name evidence="17" type="ORF">E8L99_14785</name>
</gene>
<evidence type="ECO:0000256" key="4">
    <source>
        <dbReference type="ARBA" id="ARBA00022452"/>
    </source>
</evidence>
<feature type="domain" description="TonB-dependent receptor plug" evidence="16">
    <location>
        <begin position="61"/>
        <end position="171"/>
    </location>
</feature>
<protein>
    <submittedName>
        <fullName evidence="17">TonB-dependent hemoglobin/transferrin/lactoferrin family receptor</fullName>
    </submittedName>
</protein>
<dbReference type="SUPFAM" id="SSF56935">
    <property type="entry name" value="Porins"/>
    <property type="match status" value="1"/>
</dbReference>
<dbReference type="Pfam" id="PF07715">
    <property type="entry name" value="Plug"/>
    <property type="match status" value="1"/>
</dbReference>
<evidence type="ECO:0000256" key="13">
    <source>
        <dbReference type="RuleBase" id="RU003357"/>
    </source>
</evidence>
<keyword evidence="3 11" id="KW-0813">Transport</keyword>
<dbReference type="InterPro" id="IPR037066">
    <property type="entry name" value="Plug_dom_sf"/>
</dbReference>
<feature type="domain" description="TonB-dependent receptor-like beta-barrel" evidence="15">
    <location>
        <begin position="267"/>
        <end position="692"/>
    </location>
</feature>
<evidence type="ECO:0000256" key="8">
    <source>
        <dbReference type="ARBA" id="ARBA00023136"/>
    </source>
</evidence>
<dbReference type="InterPro" id="IPR010949">
    <property type="entry name" value="TonB_Hb/transfer/lactofer_rcpt"/>
</dbReference>
<evidence type="ECO:0000313" key="17">
    <source>
        <dbReference type="EMBL" id="QCK86931.1"/>
    </source>
</evidence>
<dbReference type="PANTHER" id="PTHR30069">
    <property type="entry name" value="TONB-DEPENDENT OUTER MEMBRANE RECEPTOR"/>
    <property type="match status" value="1"/>
</dbReference>
<dbReference type="CDD" id="cd01347">
    <property type="entry name" value="ligand_gated_channel"/>
    <property type="match status" value="1"/>
</dbReference>
<evidence type="ECO:0000256" key="1">
    <source>
        <dbReference type="ARBA" id="ARBA00004571"/>
    </source>
</evidence>
<dbReference type="InterPro" id="IPR012910">
    <property type="entry name" value="Plug_dom"/>
</dbReference>
<dbReference type="InterPro" id="IPR036942">
    <property type="entry name" value="Beta-barrel_TonB_sf"/>
</dbReference>
<evidence type="ECO:0000259" key="15">
    <source>
        <dbReference type="Pfam" id="PF00593"/>
    </source>
</evidence>
<name>A0A4D7QJX5_9HYPH</name>
<evidence type="ECO:0000256" key="10">
    <source>
        <dbReference type="ARBA" id="ARBA00023237"/>
    </source>
</evidence>
<dbReference type="OrthoDB" id="9796221at2"/>
<evidence type="ECO:0000256" key="6">
    <source>
        <dbReference type="ARBA" id="ARBA00022729"/>
    </source>
</evidence>
<comment type="subcellular location">
    <subcellularLocation>
        <location evidence="1 11">Cell outer membrane</location>
        <topology evidence="1 11">Multi-pass membrane protein</topology>
    </subcellularLocation>
</comment>
<dbReference type="PROSITE" id="PS01156">
    <property type="entry name" value="TONB_DEPENDENT_REC_2"/>
    <property type="match status" value="1"/>
</dbReference>